<feature type="region of interest" description="Disordered" evidence="2">
    <location>
        <begin position="444"/>
        <end position="463"/>
    </location>
</feature>
<evidence type="ECO:0000256" key="3">
    <source>
        <dbReference type="SAM" id="SignalP"/>
    </source>
</evidence>
<dbReference type="SUPFAM" id="SSF69304">
    <property type="entry name" value="Tricorn protease N-terminal domain"/>
    <property type="match status" value="1"/>
</dbReference>
<dbReference type="AlphaFoldDB" id="A0A0P6YJL5"/>
<evidence type="ECO:0008006" key="6">
    <source>
        <dbReference type="Google" id="ProtNLM"/>
    </source>
</evidence>
<dbReference type="Gene3D" id="2.120.10.30">
    <property type="entry name" value="TolB, C-terminal domain"/>
    <property type="match status" value="1"/>
</dbReference>
<dbReference type="Proteomes" id="UP000050277">
    <property type="component" value="Unassembled WGS sequence"/>
</dbReference>
<sequence length="463" mass="49445">MRRLAQILGLGLFMAACATQPATQPSPMPSQALPASSLPERPTATIADYTAEPAISTGSVIFDLPADGSIGAISLAGTTYQLANPTQPNTYLPWSAAPDGKQLAIIIVNDSQPKTEQLELAELWLVGVDEQNPRRLLNLLPAVAADQTPILGRQSALTDNAPVWSRDGKTLFLASAHEDQVDLYAVDVATGAAQRLTNTPDLEVDLVLSPNGDYLAFASASSFGTGGGWGNPTVYVYRFADASFTPITADQLAVGAQVVGWLDQQLITQFNSQPEGRASFILFDASTGTLTPLAQAMAFEAELQAGTLVYADQPRAGVATVYRWQGNGEVQQIEGINASRVSLSPTGQAMLLCNNDQPSYWRNGVLSALSVNSCEQSVWAADDWLALNGTEQSNALIINPEGQNQVLPHQALMAGWNEHMLYFFAPQADGWQLFQAQRASSQLQPIGQPLSSKPSNPRLVLAP</sequence>
<reference evidence="4 5" key="1">
    <citation type="submission" date="2015-07" db="EMBL/GenBank/DDBJ databases">
        <title>Whole genome sequence of Herpetosiphon geysericola DSM 7119.</title>
        <authorList>
            <person name="Hemp J."/>
            <person name="Ward L.M."/>
            <person name="Pace L.A."/>
            <person name="Fischer W.W."/>
        </authorList>
    </citation>
    <scope>NUCLEOTIDE SEQUENCE [LARGE SCALE GENOMIC DNA]</scope>
    <source>
        <strain evidence="4 5">DSM 7119</strain>
    </source>
</reference>
<dbReference type="InterPro" id="IPR011042">
    <property type="entry name" value="6-blade_b-propeller_TolB-like"/>
</dbReference>
<dbReference type="PROSITE" id="PS51257">
    <property type="entry name" value="PROKAR_LIPOPROTEIN"/>
    <property type="match status" value="1"/>
</dbReference>
<feature type="compositionally biased region" description="Polar residues" evidence="2">
    <location>
        <begin position="444"/>
        <end position="455"/>
    </location>
</feature>
<dbReference type="OrthoDB" id="2633250at2"/>
<dbReference type="EMBL" id="LGKP01000025">
    <property type="protein sequence ID" value="KPL85323.1"/>
    <property type="molecule type" value="Genomic_DNA"/>
</dbReference>
<dbReference type="InterPro" id="IPR011659">
    <property type="entry name" value="WD40"/>
</dbReference>
<name>A0A0P6YJL5_9CHLR</name>
<protein>
    <recommendedName>
        <fullName evidence="6">Lipoprotein LpqB beta-propeller domain-containing protein</fullName>
    </recommendedName>
</protein>
<organism evidence="4 5">
    <name type="scientific">Herpetosiphon geysericola</name>
    <dbReference type="NCBI Taxonomy" id="70996"/>
    <lineage>
        <taxon>Bacteria</taxon>
        <taxon>Bacillati</taxon>
        <taxon>Chloroflexota</taxon>
        <taxon>Chloroflexia</taxon>
        <taxon>Herpetosiphonales</taxon>
        <taxon>Herpetosiphonaceae</taxon>
        <taxon>Herpetosiphon</taxon>
    </lineage>
</organism>
<gene>
    <name evidence="4" type="ORF">SE18_16790</name>
</gene>
<proteinExistence type="inferred from homology"/>
<dbReference type="Pfam" id="PF07676">
    <property type="entry name" value="PD40"/>
    <property type="match status" value="1"/>
</dbReference>
<evidence type="ECO:0000256" key="2">
    <source>
        <dbReference type="SAM" id="MobiDB-lite"/>
    </source>
</evidence>
<feature type="signal peptide" evidence="3">
    <location>
        <begin position="1"/>
        <end position="18"/>
    </location>
</feature>
<comment type="similarity">
    <text evidence="1">Belongs to the TolB family.</text>
</comment>
<feature type="chain" id="PRO_5006133673" description="Lipoprotein LpqB beta-propeller domain-containing protein" evidence="3">
    <location>
        <begin position="19"/>
        <end position="463"/>
    </location>
</feature>
<dbReference type="PANTHER" id="PTHR36842:SF1">
    <property type="entry name" value="PROTEIN TOLB"/>
    <property type="match status" value="1"/>
</dbReference>
<comment type="caution">
    <text evidence="4">The sequence shown here is derived from an EMBL/GenBank/DDBJ whole genome shotgun (WGS) entry which is preliminary data.</text>
</comment>
<evidence type="ECO:0000313" key="4">
    <source>
        <dbReference type="EMBL" id="KPL85323.1"/>
    </source>
</evidence>
<dbReference type="STRING" id="70996.SE18_16790"/>
<dbReference type="RefSeq" id="WP_054535613.1">
    <property type="nucleotide sequence ID" value="NZ_LGKP01000025.1"/>
</dbReference>
<keyword evidence="5" id="KW-1185">Reference proteome</keyword>
<evidence type="ECO:0000313" key="5">
    <source>
        <dbReference type="Proteomes" id="UP000050277"/>
    </source>
</evidence>
<dbReference type="PANTHER" id="PTHR36842">
    <property type="entry name" value="PROTEIN TOLB HOMOLOG"/>
    <property type="match status" value="1"/>
</dbReference>
<evidence type="ECO:0000256" key="1">
    <source>
        <dbReference type="ARBA" id="ARBA00009820"/>
    </source>
</evidence>
<keyword evidence="3" id="KW-0732">Signal</keyword>
<accession>A0A0P6YJL5</accession>